<protein>
    <submittedName>
        <fullName evidence="1">Uncharacterized protein</fullName>
    </submittedName>
</protein>
<dbReference type="EMBL" id="BGPR01008391">
    <property type="protein sequence ID" value="GBN33520.1"/>
    <property type="molecule type" value="Genomic_DNA"/>
</dbReference>
<evidence type="ECO:0000313" key="1">
    <source>
        <dbReference type="EMBL" id="GBN33520.1"/>
    </source>
</evidence>
<dbReference type="AlphaFoldDB" id="A0A4Y2N4J6"/>
<accession>A0A4Y2N4J6</accession>
<dbReference type="Proteomes" id="UP000499080">
    <property type="component" value="Unassembled WGS sequence"/>
</dbReference>
<evidence type="ECO:0000313" key="2">
    <source>
        <dbReference type="Proteomes" id="UP000499080"/>
    </source>
</evidence>
<name>A0A4Y2N4J6_ARAVE</name>
<proteinExistence type="predicted"/>
<gene>
    <name evidence="1" type="ORF">AVEN_139195_1</name>
</gene>
<reference evidence="1 2" key="1">
    <citation type="journal article" date="2019" name="Sci. Rep.">
        <title>Orb-weaving spider Araneus ventricosus genome elucidates the spidroin gene catalogue.</title>
        <authorList>
            <person name="Kono N."/>
            <person name="Nakamura H."/>
            <person name="Ohtoshi R."/>
            <person name="Moran D.A.P."/>
            <person name="Shinohara A."/>
            <person name="Yoshida Y."/>
            <person name="Fujiwara M."/>
            <person name="Mori M."/>
            <person name="Tomita M."/>
            <person name="Arakawa K."/>
        </authorList>
    </citation>
    <scope>NUCLEOTIDE SEQUENCE [LARGE SCALE GENOMIC DNA]</scope>
</reference>
<sequence length="108" mass="11739">MVVCQVCRLPGEQFLPSCCSKSPHRLVAVLSFGGRSRMGGSGPMVGVEADHESCGTSLRISCLTWRLSFPTKCNLGRDLAPCPKWVCWSGSNIFVKIHLMSWPPLTGS</sequence>
<comment type="caution">
    <text evidence="1">The sequence shown here is derived from an EMBL/GenBank/DDBJ whole genome shotgun (WGS) entry which is preliminary data.</text>
</comment>
<organism evidence="1 2">
    <name type="scientific">Araneus ventricosus</name>
    <name type="common">Orbweaver spider</name>
    <name type="synonym">Epeira ventricosa</name>
    <dbReference type="NCBI Taxonomy" id="182803"/>
    <lineage>
        <taxon>Eukaryota</taxon>
        <taxon>Metazoa</taxon>
        <taxon>Ecdysozoa</taxon>
        <taxon>Arthropoda</taxon>
        <taxon>Chelicerata</taxon>
        <taxon>Arachnida</taxon>
        <taxon>Araneae</taxon>
        <taxon>Araneomorphae</taxon>
        <taxon>Entelegynae</taxon>
        <taxon>Araneoidea</taxon>
        <taxon>Araneidae</taxon>
        <taxon>Araneus</taxon>
    </lineage>
</organism>
<keyword evidence="2" id="KW-1185">Reference proteome</keyword>